<dbReference type="HOGENOM" id="CLU_1649152_0_0_9"/>
<accession>A0A060N5Q5</accession>
<dbReference type="Proteomes" id="UP000054164">
    <property type="component" value="Unassembled WGS sequence"/>
</dbReference>
<gene>
    <name evidence="1" type="ORF">CBO05P1_171</name>
</gene>
<name>A0A060N5Q5_CLOBO</name>
<dbReference type="AlphaFoldDB" id="A0A060N5Q5"/>
<reference evidence="1" key="1">
    <citation type="submission" date="2013-10" db="EMBL/GenBank/DDBJ databases">
        <title>Draft genome sequence of Clostridium botulinum type B strain Osaka05.</title>
        <authorList>
            <person name="Sakaguchi Y."/>
            <person name="Hosomi K."/>
            <person name="Uchiyama J."/>
            <person name="Ogura Y."/>
            <person name="Sakaguchi M."/>
            <person name="Kohda T."/>
            <person name="Mukamoto M."/>
            <person name="Misawa N."/>
            <person name="Matsuzaki S."/>
            <person name="Hayashi T."/>
            <person name="Kozaki S."/>
        </authorList>
    </citation>
    <scope>NUCLEOTIDE SEQUENCE</scope>
    <source>
        <strain evidence="1">Osaka05</strain>
    </source>
</reference>
<proteinExistence type="predicted"/>
<sequence length="160" mass="18659">MDFDDLKDLYEYVEKAHEETACKDVQEVIKEVESDVIDEEVYSKYDNEDRRGSNGGGLGAIKNMVVHPPRKIGNTIEVEMTNETPLDPPDDGLIRHYRLDEVIEYGGKYYEYPIKNRDEDVYTYLKPRPFTEKTEIRLFATKEHEKAYKNAMKAKGIDIE</sequence>
<protein>
    <submittedName>
        <fullName evidence="1">Uncharacterized protein</fullName>
    </submittedName>
</protein>
<dbReference type="RefSeq" id="WP_030031964.1">
    <property type="nucleotide sequence ID" value="NZ_BA000058.1"/>
</dbReference>
<dbReference type="EMBL" id="BA000058">
    <property type="protein sequence ID" value="BAO04890.1"/>
    <property type="molecule type" value="Genomic_DNA"/>
</dbReference>
<evidence type="ECO:0000313" key="1">
    <source>
        <dbReference type="EMBL" id="BAO04890.1"/>
    </source>
</evidence>
<organism evidence="1">
    <name type="scientific">Clostridium botulinum B str. Osaka05</name>
    <dbReference type="NCBI Taxonomy" id="1407017"/>
    <lineage>
        <taxon>Bacteria</taxon>
        <taxon>Bacillati</taxon>
        <taxon>Bacillota</taxon>
        <taxon>Clostridia</taxon>
        <taxon>Eubacteriales</taxon>
        <taxon>Clostridiaceae</taxon>
        <taxon>Clostridium</taxon>
    </lineage>
</organism>